<keyword evidence="3" id="KW-1185">Reference proteome</keyword>
<sequence>MRPLLLALLCAAAHAQPAVDVSTAGGVVVTEYDAASVPSTVAGIGAVAATIAPGLPRGLRGVATLAFGPGTGRFDHGRLAAIGLSVEAPLSGGRNGAYVALGGAWLDFDNYDPSGCHPDEGCLYESISIQPHVGLAVTGGLGARVPLGRFYVEPALSATVWDDVLVGARLGLGWRLR</sequence>
<dbReference type="RefSeq" id="WP_095508961.1">
    <property type="nucleotide sequence ID" value="NZ_MQWD01000001.1"/>
</dbReference>
<dbReference type="Proteomes" id="UP000216339">
    <property type="component" value="Unassembled WGS sequence"/>
</dbReference>
<dbReference type="AlphaFoldDB" id="A0A271IX79"/>
<dbReference type="EMBL" id="MQWD01000001">
    <property type="protein sequence ID" value="PAP75325.1"/>
    <property type="molecule type" value="Genomic_DNA"/>
</dbReference>
<organism evidence="2 3">
    <name type="scientific">Rubrivirga marina</name>
    <dbReference type="NCBI Taxonomy" id="1196024"/>
    <lineage>
        <taxon>Bacteria</taxon>
        <taxon>Pseudomonadati</taxon>
        <taxon>Rhodothermota</taxon>
        <taxon>Rhodothermia</taxon>
        <taxon>Rhodothermales</taxon>
        <taxon>Rubricoccaceae</taxon>
        <taxon>Rubrivirga</taxon>
    </lineage>
</organism>
<keyword evidence="1" id="KW-0732">Signal</keyword>
<name>A0A271IX79_9BACT</name>
<evidence type="ECO:0008006" key="4">
    <source>
        <dbReference type="Google" id="ProtNLM"/>
    </source>
</evidence>
<protein>
    <recommendedName>
        <fullName evidence="4">Outer membrane protein beta-barrel domain-containing protein</fullName>
    </recommendedName>
</protein>
<proteinExistence type="predicted"/>
<evidence type="ECO:0000313" key="3">
    <source>
        <dbReference type="Proteomes" id="UP000216339"/>
    </source>
</evidence>
<evidence type="ECO:0000313" key="2">
    <source>
        <dbReference type="EMBL" id="PAP75325.1"/>
    </source>
</evidence>
<feature type="chain" id="PRO_5012379777" description="Outer membrane protein beta-barrel domain-containing protein" evidence="1">
    <location>
        <begin position="16"/>
        <end position="177"/>
    </location>
</feature>
<evidence type="ECO:0000256" key="1">
    <source>
        <dbReference type="SAM" id="SignalP"/>
    </source>
</evidence>
<reference evidence="2 3" key="1">
    <citation type="submission" date="2016-11" db="EMBL/GenBank/DDBJ databases">
        <title>Study of marine rhodopsin-containing bacteria.</title>
        <authorList>
            <person name="Yoshizawa S."/>
            <person name="Kumagai Y."/>
            <person name="Kogure K."/>
        </authorList>
    </citation>
    <scope>NUCLEOTIDE SEQUENCE [LARGE SCALE GENOMIC DNA]</scope>
    <source>
        <strain evidence="2 3">SAORIC-28</strain>
    </source>
</reference>
<gene>
    <name evidence="2" type="ORF">BSZ37_02130</name>
</gene>
<dbReference type="OrthoDB" id="9848828at2"/>
<accession>A0A271IX79</accession>
<feature type="signal peptide" evidence="1">
    <location>
        <begin position="1"/>
        <end position="15"/>
    </location>
</feature>
<comment type="caution">
    <text evidence="2">The sequence shown here is derived from an EMBL/GenBank/DDBJ whole genome shotgun (WGS) entry which is preliminary data.</text>
</comment>